<evidence type="ECO:0008006" key="4">
    <source>
        <dbReference type="Google" id="ProtNLM"/>
    </source>
</evidence>
<keyword evidence="1" id="KW-0812">Transmembrane</keyword>
<comment type="caution">
    <text evidence="2">The sequence shown here is derived from an EMBL/GenBank/DDBJ whole genome shotgun (WGS) entry which is preliminary data.</text>
</comment>
<protein>
    <recommendedName>
        <fullName evidence="4">Phage holin family protein</fullName>
    </recommendedName>
</protein>
<sequence length="124" mass="13538">MQTKNQLLEQLGESYGYFSVLVDRKIEAYKLTVAERSALTAAGIVAALVLTLLGFAAVLFGLIALAFYLAGDMDSAARGFGWVSLLLVGTFLLVLALRRFLIVNPIIAKVIDIFFAEDKDPDHE</sequence>
<feature type="transmembrane region" description="Helical" evidence="1">
    <location>
        <begin position="80"/>
        <end position="101"/>
    </location>
</feature>
<reference evidence="2" key="1">
    <citation type="submission" date="2020-08" db="EMBL/GenBank/DDBJ databases">
        <title>Lewinella bacteria from marine environments.</title>
        <authorList>
            <person name="Zhong Y."/>
        </authorList>
    </citation>
    <scope>NUCLEOTIDE SEQUENCE</scope>
    <source>
        <strain evidence="2">KCTC 42187</strain>
    </source>
</reference>
<dbReference type="RefSeq" id="WP_187466499.1">
    <property type="nucleotide sequence ID" value="NZ_JACSIT010000098.1"/>
</dbReference>
<evidence type="ECO:0000313" key="2">
    <source>
        <dbReference type="EMBL" id="MBC6994425.1"/>
    </source>
</evidence>
<dbReference type="Proteomes" id="UP000650081">
    <property type="component" value="Unassembled WGS sequence"/>
</dbReference>
<evidence type="ECO:0000313" key="3">
    <source>
        <dbReference type="Proteomes" id="UP000650081"/>
    </source>
</evidence>
<evidence type="ECO:0000256" key="1">
    <source>
        <dbReference type="SAM" id="Phobius"/>
    </source>
</evidence>
<dbReference type="EMBL" id="JACSIT010000098">
    <property type="protein sequence ID" value="MBC6994425.1"/>
    <property type="molecule type" value="Genomic_DNA"/>
</dbReference>
<feature type="transmembrane region" description="Helical" evidence="1">
    <location>
        <begin position="39"/>
        <end position="68"/>
    </location>
</feature>
<keyword evidence="1" id="KW-1133">Transmembrane helix</keyword>
<gene>
    <name evidence="2" type="ORF">H9S92_09635</name>
</gene>
<name>A0A923PHZ1_9BACT</name>
<keyword evidence="3" id="KW-1185">Reference proteome</keyword>
<keyword evidence="1" id="KW-0472">Membrane</keyword>
<accession>A0A923PHZ1</accession>
<organism evidence="2 3">
    <name type="scientific">Neolewinella lacunae</name>
    <dbReference type="NCBI Taxonomy" id="1517758"/>
    <lineage>
        <taxon>Bacteria</taxon>
        <taxon>Pseudomonadati</taxon>
        <taxon>Bacteroidota</taxon>
        <taxon>Saprospiria</taxon>
        <taxon>Saprospirales</taxon>
        <taxon>Lewinellaceae</taxon>
        <taxon>Neolewinella</taxon>
    </lineage>
</organism>
<dbReference type="AlphaFoldDB" id="A0A923PHZ1"/>
<proteinExistence type="predicted"/>